<feature type="region of interest" description="Disordered" evidence="7">
    <location>
        <begin position="1"/>
        <end position="22"/>
    </location>
</feature>
<evidence type="ECO:0000256" key="3">
    <source>
        <dbReference type="ARBA" id="ARBA00022896"/>
    </source>
</evidence>
<evidence type="ECO:0000256" key="4">
    <source>
        <dbReference type="ARBA" id="ARBA00022964"/>
    </source>
</evidence>
<dbReference type="SUPFAM" id="SSF51197">
    <property type="entry name" value="Clavaminate synthase-like"/>
    <property type="match status" value="1"/>
</dbReference>
<evidence type="ECO:0000256" key="7">
    <source>
        <dbReference type="SAM" id="MobiDB-lite"/>
    </source>
</evidence>
<gene>
    <name evidence="9" type="ORF">RGD00_20100</name>
</gene>
<dbReference type="PROSITE" id="PS51471">
    <property type="entry name" value="FE2OG_OXY"/>
    <property type="match status" value="1"/>
</dbReference>
<dbReference type="Gene3D" id="3.40.30.10">
    <property type="entry name" value="Glutaredoxin"/>
    <property type="match status" value="1"/>
</dbReference>
<evidence type="ECO:0000256" key="5">
    <source>
        <dbReference type="ARBA" id="ARBA00023002"/>
    </source>
</evidence>
<proteinExistence type="predicted"/>
<keyword evidence="6" id="KW-0408">Iron</keyword>
<keyword evidence="4" id="KW-0223">Dioxygenase</keyword>
<dbReference type="Gene3D" id="2.60.120.620">
    <property type="entry name" value="q2cbj1_9rhob like domain"/>
    <property type="match status" value="1"/>
</dbReference>
<keyword evidence="5" id="KW-0560">Oxidoreductase</keyword>
<keyword evidence="3" id="KW-0847">Vitamin C</keyword>
<evidence type="ECO:0000256" key="2">
    <source>
        <dbReference type="ARBA" id="ARBA00022723"/>
    </source>
</evidence>
<evidence type="ECO:0000313" key="10">
    <source>
        <dbReference type="Proteomes" id="UP001247754"/>
    </source>
</evidence>
<evidence type="ECO:0000256" key="6">
    <source>
        <dbReference type="ARBA" id="ARBA00023004"/>
    </source>
</evidence>
<dbReference type="SMART" id="SM00702">
    <property type="entry name" value="P4Hc"/>
    <property type="match status" value="1"/>
</dbReference>
<comment type="cofactor">
    <cofactor evidence="1">
        <name>L-ascorbate</name>
        <dbReference type="ChEBI" id="CHEBI:38290"/>
    </cofactor>
</comment>
<dbReference type="Pfam" id="PF13640">
    <property type="entry name" value="2OG-FeII_Oxy_3"/>
    <property type="match status" value="1"/>
</dbReference>
<evidence type="ECO:0000313" key="9">
    <source>
        <dbReference type="EMBL" id="MDR5654919.1"/>
    </source>
</evidence>
<sequence>MTAPPRGATPPEPHRPRLMPGDRMPEFTCATTATEAFRFDSAAGRWLVVCLPGSGGAPGTAERIGALAQTGLLDDERASLFIVSNDAQDRAAGRLADRIPGQRVFWDFDASVARLLGAMSADSPARLAPRWLVIDPGLTIRHVIPFRTDGADAAEVAAHLRAAPPPDRYMGFELPAPVLILPDVFEPAFCDMLIARYEAEGRELSGFMRDQGGRTVGVHDPGFKVRRDYTVEDQDTIRAMQARILRRVVPQIERVHFFRCTRMERYLVACYDGAEGGHFRPHRDNTTLGTAHRRFAVSINLNDGFEGGEVSFPEYGPRGYKAPRGGAVVFSCSLLHAVSRVTAGRRYAFLPFLYDDAAAAIRERNAAQVPNAQGYRADAPRAGV</sequence>
<dbReference type="RefSeq" id="WP_310459061.1">
    <property type="nucleotide sequence ID" value="NZ_JAVKPH010000038.1"/>
</dbReference>
<evidence type="ECO:0000259" key="8">
    <source>
        <dbReference type="PROSITE" id="PS51471"/>
    </source>
</evidence>
<dbReference type="InterPro" id="IPR005123">
    <property type="entry name" value="Oxoglu/Fe-dep_dioxygenase_dom"/>
</dbReference>
<feature type="domain" description="Fe2OG dioxygenase" evidence="8">
    <location>
        <begin position="262"/>
        <end position="356"/>
    </location>
</feature>
<reference evidence="9 10" key="1">
    <citation type="submission" date="2023-09" db="EMBL/GenBank/DDBJ databases">
        <title>Xinfangfangia sedmenti sp. nov., isolated the sedment.</title>
        <authorList>
            <person name="Xu L."/>
        </authorList>
    </citation>
    <scope>NUCLEOTIDE SEQUENCE [LARGE SCALE GENOMIC DNA]</scope>
    <source>
        <strain evidence="9 10">LG-4</strain>
    </source>
</reference>
<evidence type="ECO:0000256" key="1">
    <source>
        <dbReference type="ARBA" id="ARBA00001961"/>
    </source>
</evidence>
<dbReference type="EMBL" id="JAVKPH010000038">
    <property type="protein sequence ID" value="MDR5654919.1"/>
    <property type="molecule type" value="Genomic_DNA"/>
</dbReference>
<dbReference type="InterPro" id="IPR006620">
    <property type="entry name" value="Pro_4_hyd_alph"/>
</dbReference>
<name>A0ABU1FDE9_9RHOB</name>
<organism evidence="9 10">
    <name type="scientific">Ruixingdingia sedimenti</name>
    <dbReference type="NCBI Taxonomy" id="3073604"/>
    <lineage>
        <taxon>Bacteria</taxon>
        <taxon>Pseudomonadati</taxon>
        <taxon>Pseudomonadota</taxon>
        <taxon>Alphaproteobacteria</taxon>
        <taxon>Rhodobacterales</taxon>
        <taxon>Paracoccaceae</taxon>
        <taxon>Ruixingdingia</taxon>
    </lineage>
</organism>
<dbReference type="InterPro" id="IPR036249">
    <property type="entry name" value="Thioredoxin-like_sf"/>
</dbReference>
<comment type="caution">
    <text evidence="9">The sequence shown here is derived from an EMBL/GenBank/DDBJ whole genome shotgun (WGS) entry which is preliminary data.</text>
</comment>
<dbReference type="Proteomes" id="UP001247754">
    <property type="component" value="Unassembled WGS sequence"/>
</dbReference>
<accession>A0ABU1FDE9</accession>
<keyword evidence="2" id="KW-0479">Metal-binding</keyword>
<dbReference type="InterPro" id="IPR044862">
    <property type="entry name" value="Pro_4_hyd_alph_FE2OG_OXY"/>
</dbReference>
<dbReference type="SUPFAM" id="SSF52833">
    <property type="entry name" value="Thioredoxin-like"/>
    <property type="match status" value="1"/>
</dbReference>
<protein>
    <submittedName>
        <fullName evidence="9">2OG-Fe(II) oxygenase</fullName>
    </submittedName>
</protein>
<keyword evidence="10" id="KW-1185">Reference proteome</keyword>